<dbReference type="Proteomes" id="UP000824469">
    <property type="component" value="Unassembled WGS sequence"/>
</dbReference>
<dbReference type="EMBL" id="JAHRHJ020003813">
    <property type="protein sequence ID" value="KAH9288156.1"/>
    <property type="molecule type" value="Genomic_DNA"/>
</dbReference>
<evidence type="ECO:0000313" key="1">
    <source>
        <dbReference type="EMBL" id="KAH9288156.1"/>
    </source>
</evidence>
<protein>
    <submittedName>
        <fullName evidence="1">Uncharacterized protein</fullName>
    </submittedName>
</protein>
<gene>
    <name evidence="1" type="ORF">KI387_032273</name>
</gene>
<reference evidence="1 2" key="1">
    <citation type="journal article" date="2021" name="Nat. Plants">
        <title>The Taxus genome provides insights into paclitaxel biosynthesis.</title>
        <authorList>
            <person name="Xiong X."/>
            <person name="Gou J."/>
            <person name="Liao Q."/>
            <person name="Li Y."/>
            <person name="Zhou Q."/>
            <person name="Bi G."/>
            <person name="Li C."/>
            <person name="Du R."/>
            <person name="Wang X."/>
            <person name="Sun T."/>
            <person name="Guo L."/>
            <person name="Liang H."/>
            <person name="Lu P."/>
            <person name="Wu Y."/>
            <person name="Zhang Z."/>
            <person name="Ro D.K."/>
            <person name="Shang Y."/>
            <person name="Huang S."/>
            <person name="Yan J."/>
        </authorList>
    </citation>
    <scope>NUCLEOTIDE SEQUENCE [LARGE SCALE GENOMIC DNA]</scope>
    <source>
        <strain evidence="1">Ta-2019</strain>
    </source>
</reference>
<keyword evidence="2" id="KW-1185">Reference proteome</keyword>
<sequence length="61" mass="7146">MEDFEAFSIMSIPRKENEVVDRLAAVREMFDVVDNIKRDREQTHIHVVVSPTVTNNNTSWQ</sequence>
<accession>A0AA38BPR7</accession>
<organism evidence="1 2">
    <name type="scientific">Taxus chinensis</name>
    <name type="common">Chinese yew</name>
    <name type="synonym">Taxus wallichiana var. chinensis</name>
    <dbReference type="NCBI Taxonomy" id="29808"/>
    <lineage>
        <taxon>Eukaryota</taxon>
        <taxon>Viridiplantae</taxon>
        <taxon>Streptophyta</taxon>
        <taxon>Embryophyta</taxon>
        <taxon>Tracheophyta</taxon>
        <taxon>Spermatophyta</taxon>
        <taxon>Pinopsida</taxon>
        <taxon>Pinidae</taxon>
        <taxon>Conifers II</taxon>
        <taxon>Cupressales</taxon>
        <taxon>Taxaceae</taxon>
        <taxon>Taxus</taxon>
    </lineage>
</organism>
<proteinExistence type="predicted"/>
<name>A0AA38BPR7_TAXCH</name>
<dbReference type="AlphaFoldDB" id="A0AA38BPR7"/>
<comment type="caution">
    <text evidence="1">The sequence shown here is derived from an EMBL/GenBank/DDBJ whole genome shotgun (WGS) entry which is preliminary data.</text>
</comment>
<evidence type="ECO:0000313" key="2">
    <source>
        <dbReference type="Proteomes" id="UP000824469"/>
    </source>
</evidence>
<feature type="non-terminal residue" evidence="1">
    <location>
        <position position="61"/>
    </location>
</feature>